<dbReference type="SUPFAM" id="SSF52540">
    <property type="entry name" value="P-loop containing nucleoside triphosphate hydrolases"/>
    <property type="match status" value="1"/>
</dbReference>
<accession>M9LN86</accession>
<evidence type="ECO:0000313" key="7">
    <source>
        <dbReference type="EMBL" id="GAC73191.1"/>
    </source>
</evidence>
<reference evidence="8" key="1">
    <citation type="journal article" date="2013" name="Genome Announc.">
        <title>Genome sequence of the basidiomycetous yeast Pseudozyma antarctica T-34, a producer of the glycolipid biosurfactants mannosylerythritol lipids.</title>
        <authorList>
            <person name="Morita T."/>
            <person name="Koike H."/>
            <person name="Koyama Y."/>
            <person name="Hagiwara H."/>
            <person name="Ito E."/>
            <person name="Fukuoka T."/>
            <person name="Imura T."/>
            <person name="Machida M."/>
            <person name="Kitamoto D."/>
        </authorList>
    </citation>
    <scope>NUCLEOTIDE SEQUENCE [LARGE SCALE GENOMIC DNA]</scope>
    <source>
        <strain evidence="8">T-34</strain>
    </source>
</reference>
<dbReference type="InterPro" id="IPR038729">
    <property type="entry name" value="Rad50/SbcC_AAA"/>
</dbReference>
<organism evidence="7 8">
    <name type="scientific">Pseudozyma antarctica (strain T-34)</name>
    <name type="common">Yeast</name>
    <name type="synonym">Candida antarctica</name>
    <dbReference type="NCBI Taxonomy" id="1151754"/>
    <lineage>
        <taxon>Eukaryota</taxon>
        <taxon>Fungi</taxon>
        <taxon>Dikarya</taxon>
        <taxon>Basidiomycota</taxon>
        <taxon>Ustilaginomycotina</taxon>
        <taxon>Ustilaginomycetes</taxon>
        <taxon>Ustilaginales</taxon>
        <taxon>Ustilaginaceae</taxon>
        <taxon>Moesziomyces</taxon>
    </lineage>
</organism>
<evidence type="ECO:0000256" key="4">
    <source>
        <dbReference type="SAM" id="Coils"/>
    </source>
</evidence>
<evidence type="ECO:0000256" key="5">
    <source>
        <dbReference type="SAM" id="MobiDB-lite"/>
    </source>
</evidence>
<dbReference type="InterPro" id="IPR027417">
    <property type="entry name" value="P-loop_NTPase"/>
</dbReference>
<dbReference type="GO" id="GO:0030915">
    <property type="term" value="C:Smc5-Smc6 complex"/>
    <property type="evidence" value="ECO:0007669"/>
    <property type="project" value="TreeGrafter"/>
</dbReference>
<dbReference type="Pfam" id="PF13476">
    <property type="entry name" value="AAA_23"/>
    <property type="match status" value="1"/>
</dbReference>
<dbReference type="OrthoDB" id="10254973at2759"/>
<proteinExistence type="inferred from homology"/>
<feature type="coiled-coil region" evidence="4">
    <location>
        <begin position="356"/>
        <end position="464"/>
    </location>
</feature>
<feature type="compositionally biased region" description="Polar residues" evidence="5">
    <location>
        <begin position="78"/>
        <end position="92"/>
    </location>
</feature>
<feature type="compositionally biased region" description="Low complexity" evidence="5">
    <location>
        <begin position="58"/>
        <end position="70"/>
    </location>
</feature>
<keyword evidence="3 4" id="KW-0175">Coiled coil</keyword>
<gene>
    <name evidence="7" type="ORF">PANT_8c00117</name>
</gene>
<dbReference type="GO" id="GO:0000724">
    <property type="term" value="P:double-strand break repair via homologous recombination"/>
    <property type="evidence" value="ECO:0007669"/>
    <property type="project" value="TreeGrafter"/>
</dbReference>
<dbReference type="Proteomes" id="UP000011976">
    <property type="component" value="Unassembled WGS sequence"/>
</dbReference>
<dbReference type="GO" id="GO:0003697">
    <property type="term" value="F:single-stranded DNA binding"/>
    <property type="evidence" value="ECO:0007669"/>
    <property type="project" value="TreeGrafter"/>
</dbReference>
<feature type="domain" description="Rad50/SbcC-type AAA" evidence="6">
    <location>
        <begin position="187"/>
        <end position="401"/>
    </location>
</feature>
<dbReference type="Gene3D" id="3.40.50.300">
    <property type="entry name" value="P-loop containing nucleotide triphosphate hydrolases"/>
    <property type="match status" value="2"/>
</dbReference>
<dbReference type="AlphaFoldDB" id="M9LN86"/>
<evidence type="ECO:0000313" key="8">
    <source>
        <dbReference type="Proteomes" id="UP000011976"/>
    </source>
</evidence>
<dbReference type="EMBL" id="DF196774">
    <property type="protein sequence ID" value="GAC73191.1"/>
    <property type="molecule type" value="Genomic_DNA"/>
</dbReference>
<protein>
    <recommendedName>
        <fullName evidence="2">Structural maintenance of chromosomes protein 5</fullName>
    </recommendedName>
</protein>
<name>M9LN86_PSEA3</name>
<evidence type="ECO:0000256" key="1">
    <source>
        <dbReference type="ARBA" id="ARBA00010171"/>
    </source>
</evidence>
<evidence type="ECO:0000259" key="6">
    <source>
        <dbReference type="Pfam" id="PF13476"/>
    </source>
</evidence>
<feature type="compositionally biased region" description="Polar residues" evidence="5">
    <location>
        <begin position="100"/>
        <end position="129"/>
    </location>
</feature>
<dbReference type="PANTHER" id="PTHR45916:SF1">
    <property type="entry name" value="STRUCTURAL MAINTENANCE OF CHROMOSOMES PROTEIN 5"/>
    <property type="match status" value="1"/>
</dbReference>
<feature type="coiled-coil region" evidence="4">
    <location>
        <begin position="789"/>
        <end position="865"/>
    </location>
</feature>
<dbReference type="STRING" id="1151754.M9LN86"/>
<feature type="compositionally biased region" description="Acidic residues" evidence="5">
    <location>
        <begin position="134"/>
        <end position="155"/>
    </location>
</feature>
<feature type="region of interest" description="Disordered" evidence="5">
    <location>
        <begin position="1"/>
        <end position="181"/>
    </location>
</feature>
<dbReference type="GO" id="GO:0005634">
    <property type="term" value="C:nucleus"/>
    <property type="evidence" value="ECO:0007669"/>
    <property type="project" value="TreeGrafter"/>
</dbReference>
<sequence length="1157" mass="131286">MPSTSRRSSALPPHSPATSPRKRHPLAEETNLNMKQSRSQADLGPQQQRKRIKRSPSHDAPPSSSPPSASQDAESRTPRQTRSQNGPSSSSPVKRRRMSPEQTPIANGSPSRPRRSATNAPRTSQTNGTRALGTDDELSDGDGDEEEPLNAEQDDAPSAAADSAHATDADHRQHRSPDGYLPGAIRRIALSNFLTYDSVEFHVGPYLNLICGPNGTGKSSIACAIALGLGGAPALLGRASQLGSFVKRGETQGWIEIELQAAPGDTNPTIKRTLTTASNKSDWFLNRRASTKNAVLEAVAEFNIDVANLCSFLPQDKVHEFAKMTDAKRLVETEKAVGGERLVRWHAKLNAHGKQAAEIANKLKERQDEKAHLEQRNQALQVDVQRFEERKQIQERIERLEVMLAMADYNRTKRNVQELQQERDARRQQLAEIAQRGQPVRQKRTELEEKTTKLNLELERLESVYASDDKKRRSLAKTVEELGGEIETKLTEVGMLNRKDEDRTRRLAELRKEIAERSASLGDEPGAQDTAEVEAAMRAVRAQQDDCSTRCNDMQRQLQDVRVESQTIDRGMQNYREQLAQLDNVPQQRLEKIRSADEHVYRATMWLRENQHRFRKRVHEPVLLEIALKDQRYAAAVESCIPWVVQKSFVCQTREDYDTFTRELIDTQRLRITVAEVEGIALDSMRPDVPREQLAGLGFESYVIDLIDGPEDVLVHLCRQSHLHRMPITLNPNVDVERIERSGKFRRFIAGGENFTINVSRYGADVRQTVSRRIGPARSLVDAVDRERQRTLSTKIQELSDKKKQLEATTRTLLKGDQALKAEKARYDERLDELQRERRDKMGAQKQWQRERALIEARRRELRDKEREPSREEKRARLMKEVRALAQRRAHKAQDLCAQVVQMSKRLIDEAGDLVAGLDANDDELLDTDRCSAELRAEQSKLDLAEGVRPEVIEQYRARQREIASLSDELEALGELQTQTTARIASIRAKWEPLLRRLVGQVSREFSRAFDSMGLAGELRIVEDGDFEKWKLEIMVKFRNAEELAPLSAQHQSGGERTLSTIMYIMSLLQLSRSPFTLVDEINQGMDPTAERVTHNHIVALTCQPHASQYFLITPKLLPDLAVHRRQKVLLVNNGVYAQKRFKLGPILEAKRRAQRA</sequence>
<evidence type="ECO:0000256" key="2">
    <source>
        <dbReference type="ARBA" id="ARBA00018687"/>
    </source>
</evidence>
<feature type="compositionally biased region" description="Polar residues" evidence="5">
    <location>
        <begin position="30"/>
        <end position="40"/>
    </location>
</feature>
<dbReference type="PANTHER" id="PTHR45916">
    <property type="entry name" value="STRUCTURAL MAINTENANCE OF CHROMOSOMES PROTEIN 5"/>
    <property type="match status" value="1"/>
</dbReference>
<feature type="compositionally biased region" description="Basic and acidic residues" evidence="5">
    <location>
        <begin position="165"/>
        <end position="177"/>
    </location>
</feature>
<comment type="similarity">
    <text evidence="1">Belongs to the SMC family. SMC5 subfamily.</text>
</comment>
<evidence type="ECO:0000256" key="3">
    <source>
        <dbReference type="ARBA" id="ARBA00023054"/>
    </source>
</evidence>